<reference evidence="1 2" key="1">
    <citation type="submission" date="2018-04" db="EMBL/GenBank/DDBJ databases">
        <title>Active sludge and wastewater microbial communities from Klosterneuburg, Austria.</title>
        <authorList>
            <person name="Wagner M."/>
        </authorList>
    </citation>
    <scope>NUCLEOTIDE SEQUENCE [LARGE SCALE GENOMIC DNA]</scope>
    <source>
        <strain evidence="1 2">Nl12</strain>
    </source>
</reference>
<gene>
    <name evidence="1" type="ORF">C8R21_1535</name>
</gene>
<organism evidence="1 2">
    <name type="scientific">Nitrosospira multiformis</name>
    <dbReference type="NCBI Taxonomy" id="1231"/>
    <lineage>
        <taxon>Bacteria</taxon>
        <taxon>Pseudomonadati</taxon>
        <taxon>Pseudomonadota</taxon>
        <taxon>Betaproteobacteria</taxon>
        <taxon>Nitrosomonadales</taxon>
        <taxon>Nitrosomonadaceae</taxon>
        <taxon>Nitrosospira</taxon>
    </lineage>
</organism>
<evidence type="ECO:0000313" key="1">
    <source>
        <dbReference type="EMBL" id="PTQ77348.1"/>
    </source>
</evidence>
<accession>A0A2T5I0S8</accession>
<dbReference type="Proteomes" id="UP000244152">
    <property type="component" value="Unassembled WGS sequence"/>
</dbReference>
<comment type="caution">
    <text evidence="1">The sequence shown here is derived from an EMBL/GenBank/DDBJ whole genome shotgun (WGS) entry which is preliminary data.</text>
</comment>
<dbReference type="EMBL" id="QAOK01000053">
    <property type="protein sequence ID" value="PTQ77348.1"/>
    <property type="molecule type" value="Genomic_DNA"/>
</dbReference>
<proteinExistence type="predicted"/>
<protein>
    <submittedName>
        <fullName evidence="1">Uncharacterized protein</fullName>
    </submittedName>
</protein>
<dbReference type="AlphaFoldDB" id="A0A2T5I0S8"/>
<sequence length="205" mass="23177">MAHCENPHDYHPDLQEERLLALAQFFASTRSAIVALHDPLSGDDTWSLGCRGFARWRNLLLQKSRSGEWEWLSIINPGKKFIFSIGSVPVRFYRGSLKRPPVRTLAYNAQELTQLSFAFPGTEKQCLWRFAIETDYLGEPSAVIFAGMASNNDSEGSVICHWKIPFDTENMNIKFDAIKSDDMVELPAPMVGKNIVKKHKASDES</sequence>
<evidence type="ECO:0000313" key="2">
    <source>
        <dbReference type="Proteomes" id="UP000244152"/>
    </source>
</evidence>
<dbReference type="RefSeq" id="WP_146162519.1">
    <property type="nucleotide sequence ID" value="NZ_QAOK01000053.1"/>
</dbReference>
<name>A0A2T5I0S8_9PROT</name>